<gene>
    <name evidence="2" type="ORF">BofuT4_uP121020.1</name>
</gene>
<protein>
    <submittedName>
        <fullName evidence="2">Uncharacterized protein</fullName>
    </submittedName>
</protein>
<dbReference type="HOGENOM" id="CLU_2941475_0_0_1"/>
<name>G2YN85_BOTF4</name>
<accession>G2YN85</accession>
<dbReference type="AlphaFoldDB" id="G2YN85"/>
<organism evidence="2 3">
    <name type="scientific">Botryotinia fuckeliana (strain T4)</name>
    <name type="common">Noble rot fungus</name>
    <name type="synonym">Botrytis cinerea</name>
    <dbReference type="NCBI Taxonomy" id="999810"/>
    <lineage>
        <taxon>Eukaryota</taxon>
        <taxon>Fungi</taxon>
        <taxon>Dikarya</taxon>
        <taxon>Ascomycota</taxon>
        <taxon>Pezizomycotina</taxon>
        <taxon>Leotiomycetes</taxon>
        <taxon>Helotiales</taxon>
        <taxon>Sclerotiniaceae</taxon>
        <taxon>Botrytis</taxon>
    </lineage>
</organism>
<evidence type="ECO:0000313" key="2">
    <source>
        <dbReference type="EMBL" id="CCD53083.1"/>
    </source>
</evidence>
<proteinExistence type="predicted"/>
<evidence type="ECO:0000256" key="1">
    <source>
        <dbReference type="SAM" id="MobiDB-lite"/>
    </source>
</evidence>
<evidence type="ECO:0000313" key="3">
    <source>
        <dbReference type="Proteomes" id="UP000008177"/>
    </source>
</evidence>
<sequence length="60" mass="7492">MPFPSADCAEEEWPTPREDHDTSLSSIFIYRTPKTWEKKRRKKKKKKKKKKILWERRRIF</sequence>
<dbReference type="Proteomes" id="UP000008177">
    <property type="component" value="Unplaced contigs"/>
</dbReference>
<dbReference type="EMBL" id="FQ790346">
    <property type="protein sequence ID" value="CCD53083.1"/>
    <property type="molecule type" value="Genomic_DNA"/>
</dbReference>
<dbReference type="InParanoid" id="G2YN85"/>
<feature type="region of interest" description="Disordered" evidence="1">
    <location>
        <begin position="1"/>
        <end position="20"/>
    </location>
</feature>
<reference evidence="3" key="1">
    <citation type="journal article" date="2011" name="PLoS Genet.">
        <title>Genomic analysis of the necrotrophic fungal pathogens Sclerotinia sclerotiorum and Botrytis cinerea.</title>
        <authorList>
            <person name="Amselem J."/>
            <person name="Cuomo C.A."/>
            <person name="van Kan J.A."/>
            <person name="Viaud M."/>
            <person name="Benito E.P."/>
            <person name="Couloux A."/>
            <person name="Coutinho P.M."/>
            <person name="de Vries R.P."/>
            <person name="Dyer P.S."/>
            <person name="Fillinger S."/>
            <person name="Fournier E."/>
            <person name="Gout L."/>
            <person name="Hahn M."/>
            <person name="Kohn L."/>
            <person name="Lapalu N."/>
            <person name="Plummer K.M."/>
            <person name="Pradier J.M."/>
            <person name="Quevillon E."/>
            <person name="Sharon A."/>
            <person name="Simon A."/>
            <person name="ten Have A."/>
            <person name="Tudzynski B."/>
            <person name="Tudzynski P."/>
            <person name="Wincker P."/>
            <person name="Andrew M."/>
            <person name="Anthouard V."/>
            <person name="Beever R.E."/>
            <person name="Beffa R."/>
            <person name="Benoit I."/>
            <person name="Bouzid O."/>
            <person name="Brault B."/>
            <person name="Chen Z."/>
            <person name="Choquer M."/>
            <person name="Collemare J."/>
            <person name="Cotton P."/>
            <person name="Danchin E.G."/>
            <person name="Da Silva C."/>
            <person name="Gautier A."/>
            <person name="Giraud C."/>
            <person name="Giraud T."/>
            <person name="Gonzalez C."/>
            <person name="Grossetete S."/>
            <person name="Guldener U."/>
            <person name="Henrissat B."/>
            <person name="Howlett B.J."/>
            <person name="Kodira C."/>
            <person name="Kretschmer M."/>
            <person name="Lappartient A."/>
            <person name="Leroch M."/>
            <person name="Levis C."/>
            <person name="Mauceli E."/>
            <person name="Neuveglise C."/>
            <person name="Oeser B."/>
            <person name="Pearson M."/>
            <person name="Poulain J."/>
            <person name="Poussereau N."/>
            <person name="Quesneville H."/>
            <person name="Rascle C."/>
            <person name="Schumacher J."/>
            <person name="Segurens B."/>
            <person name="Sexton A."/>
            <person name="Silva E."/>
            <person name="Sirven C."/>
            <person name="Soanes D.M."/>
            <person name="Talbot N.J."/>
            <person name="Templeton M."/>
            <person name="Yandava C."/>
            <person name="Yarden O."/>
            <person name="Zeng Q."/>
            <person name="Rollins J.A."/>
            <person name="Lebrun M.H."/>
            <person name="Dickman M."/>
        </authorList>
    </citation>
    <scope>NUCLEOTIDE SEQUENCE [LARGE SCALE GENOMIC DNA]</scope>
    <source>
        <strain evidence="3">T4</strain>
    </source>
</reference>